<dbReference type="GO" id="GO:1904047">
    <property type="term" value="F:S-adenosyl-L-methionine binding"/>
    <property type="evidence" value="ECO:0007669"/>
    <property type="project" value="TreeGrafter"/>
</dbReference>
<evidence type="ECO:0000256" key="5">
    <source>
        <dbReference type="ARBA" id="ARBA00022691"/>
    </source>
</evidence>
<keyword evidence="3 7" id="KW-0489">Methyltransferase</keyword>
<dbReference type="NCBIfam" id="TIGR00571">
    <property type="entry name" value="dam"/>
    <property type="match status" value="1"/>
</dbReference>
<evidence type="ECO:0000256" key="7">
    <source>
        <dbReference type="RuleBase" id="RU361257"/>
    </source>
</evidence>
<dbReference type="EC" id="2.1.1.72" evidence="2 7"/>
<evidence type="ECO:0000313" key="9">
    <source>
        <dbReference type="EMBL" id="SPE09848.1"/>
    </source>
</evidence>
<organism evidence="9 10">
    <name type="scientific">Leuconostoc suionicum</name>
    <dbReference type="NCBI Taxonomy" id="1511761"/>
    <lineage>
        <taxon>Bacteria</taxon>
        <taxon>Bacillati</taxon>
        <taxon>Bacillota</taxon>
        <taxon>Bacilli</taxon>
        <taxon>Lactobacillales</taxon>
        <taxon>Lactobacillaceae</taxon>
        <taxon>Leuconostoc</taxon>
    </lineage>
</organism>
<dbReference type="Gene3D" id="1.10.1020.10">
    <property type="entry name" value="Adenine-specific Methyltransferase, Domain 2"/>
    <property type="match status" value="1"/>
</dbReference>
<comment type="catalytic activity">
    <reaction evidence="6 7">
        <text>a 2'-deoxyadenosine in DNA + S-adenosyl-L-methionine = an N(6)-methyl-2'-deoxyadenosine in DNA + S-adenosyl-L-homocysteine + H(+)</text>
        <dbReference type="Rhea" id="RHEA:15197"/>
        <dbReference type="Rhea" id="RHEA-COMP:12418"/>
        <dbReference type="Rhea" id="RHEA-COMP:12419"/>
        <dbReference type="ChEBI" id="CHEBI:15378"/>
        <dbReference type="ChEBI" id="CHEBI:57856"/>
        <dbReference type="ChEBI" id="CHEBI:59789"/>
        <dbReference type="ChEBI" id="CHEBI:90615"/>
        <dbReference type="ChEBI" id="CHEBI:90616"/>
        <dbReference type="EC" id="2.1.1.72"/>
    </reaction>
</comment>
<dbReference type="AlphaFoldDB" id="A0A2N9KGA3"/>
<dbReference type="RefSeq" id="WP_207760367.1">
    <property type="nucleotide sequence ID" value="NZ_OKQR01000007.1"/>
</dbReference>
<dbReference type="InterPro" id="IPR012263">
    <property type="entry name" value="M_m6A_EcoRV"/>
</dbReference>
<evidence type="ECO:0000256" key="6">
    <source>
        <dbReference type="ARBA" id="ARBA00047942"/>
    </source>
</evidence>
<dbReference type="InterPro" id="IPR029063">
    <property type="entry name" value="SAM-dependent_MTases_sf"/>
</dbReference>
<dbReference type="SUPFAM" id="SSF53335">
    <property type="entry name" value="S-adenosyl-L-methionine-dependent methyltransferases"/>
    <property type="match status" value="1"/>
</dbReference>
<dbReference type="GO" id="GO:0006298">
    <property type="term" value="P:mismatch repair"/>
    <property type="evidence" value="ECO:0007669"/>
    <property type="project" value="TreeGrafter"/>
</dbReference>
<keyword evidence="4 7" id="KW-0808">Transferase</keyword>
<dbReference type="Gene3D" id="3.40.50.150">
    <property type="entry name" value="Vaccinia Virus protein VP39"/>
    <property type="match status" value="1"/>
</dbReference>
<evidence type="ECO:0000313" key="11">
    <source>
        <dbReference type="Proteomes" id="UP000239237"/>
    </source>
</evidence>
<sequence>MMKPILKYRGGKSKEIPYFVEYIPKFSTYFEPFFGGGSTYFYLEPEDAFVGDINYSLIDFYKGVSGKHFCKIKKELTDLQNQYEANRSIFIKRKKLQLDTMRVDDPNETLYYQIRDMFNGKQKTKYEKATLYFFINKTAYSGMVRYNSLGEFNVPYGRYANFNTQLLTKQHHNLLSKAEIYNSSYEFAFNKATSNDFIFLDPPYDTVFSEYGNEAFTGDFGELEHRKLASDFKNLSSPALMIIGETDLTKELYSGFIKDEYVKRYSVNIKNRFKSEANHLIITNY</sequence>
<name>A0A2N9KGA3_9LACO</name>
<dbReference type="PIRSF" id="PIRSF000398">
    <property type="entry name" value="M_m6A_EcoRV"/>
    <property type="match status" value="1"/>
</dbReference>
<evidence type="ECO:0000256" key="1">
    <source>
        <dbReference type="ARBA" id="ARBA00006594"/>
    </source>
</evidence>
<keyword evidence="5 7" id="KW-0949">S-adenosyl-L-methionine</keyword>
<dbReference type="InterPro" id="IPR002052">
    <property type="entry name" value="DNA_methylase_N6_adenine_CS"/>
</dbReference>
<dbReference type="InterPro" id="IPR023095">
    <property type="entry name" value="Ade_MeTrfase_dom_2"/>
</dbReference>
<dbReference type="PRINTS" id="PR00505">
    <property type="entry name" value="D12N6MTFRASE"/>
</dbReference>
<dbReference type="Pfam" id="PF02086">
    <property type="entry name" value="MethyltransfD12"/>
    <property type="match status" value="1"/>
</dbReference>
<accession>A0A2N9KGA3</accession>
<dbReference type="GO" id="GO:0009307">
    <property type="term" value="P:DNA restriction-modification system"/>
    <property type="evidence" value="ECO:0007669"/>
    <property type="project" value="InterPro"/>
</dbReference>
<evidence type="ECO:0000256" key="3">
    <source>
        <dbReference type="ARBA" id="ARBA00022603"/>
    </source>
</evidence>
<gene>
    <name evidence="9" type="primary">dpnM</name>
    <name evidence="8" type="ORF">LES8486_02078</name>
    <name evidence="9" type="ORF">LES9216_02046</name>
</gene>
<dbReference type="Proteomes" id="UP000237923">
    <property type="component" value="Unassembled WGS sequence"/>
</dbReference>
<dbReference type="EMBL" id="OKQU01000006">
    <property type="protein sequence ID" value="SPE09848.1"/>
    <property type="molecule type" value="Genomic_DNA"/>
</dbReference>
<dbReference type="GO" id="GO:0032259">
    <property type="term" value="P:methylation"/>
    <property type="evidence" value="ECO:0007669"/>
    <property type="project" value="UniProtKB-KW"/>
</dbReference>
<comment type="similarity">
    <text evidence="1 7">Belongs to the N(4)/N(6)-methyltransferase family.</text>
</comment>
<dbReference type="PANTHER" id="PTHR30481:SF3">
    <property type="entry name" value="DNA ADENINE METHYLASE"/>
    <property type="match status" value="1"/>
</dbReference>
<protein>
    <recommendedName>
        <fullName evidence="2 7">Site-specific DNA-methyltransferase (adenine-specific)</fullName>
        <ecNumber evidence="2 7">2.1.1.72</ecNumber>
    </recommendedName>
</protein>
<dbReference type="EMBL" id="OKQR01000007">
    <property type="protein sequence ID" value="SPD95112.1"/>
    <property type="molecule type" value="Genomic_DNA"/>
</dbReference>
<dbReference type="PROSITE" id="PS00092">
    <property type="entry name" value="N6_MTASE"/>
    <property type="match status" value="1"/>
</dbReference>
<proteinExistence type="inferred from homology"/>
<evidence type="ECO:0000256" key="4">
    <source>
        <dbReference type="ARBA" id="ARBA00022679"/>
    </source>
</evidence>
<dbReference type="GO" id="GO:0009007">
    <property type="term" value="F:site-specific DNA-methyltransferase (adenine-specific) activity"/>
    <property type="evidence" value="ECO:0007669"/>
    <property type="project" value="UniProtKB-UniRule"/>
</dbReference>
<evidence type="ECO:0000256" key="2">
    <source>
        <dbReference type="ARBA" id="ARBA00011900"/>
    </source>
</evidence>
<keyword evidence="11" id="KW-1185">Reference proteome</keyword>
<evidence type="ECO:0000313" key="10">
    <source>
        <dbReference type="Proteomes" id="UP000237923"/>
    </source>
</evidence>
<dbReference type="PANTHER" id="PTHR30481">
    <property type="entry name" value="DNA ADENINE METHYLASE"/>
    <property type="match status" value="1"/>
</dbReference>
<reference evidence="8 11" key="2">
    <citation type="submission" date="2018-02" db="EMBL/GenBank/DDBJ databases">
        <authorList>
            <person name="Rodrigo-Torres L."/>
            <person name="Arahal R. D."/>
            <person name="Lucena T."/>
        </authorList>
    </citation>
    <scope>NUCLEOTIDE SEQUENCE [LARGE SCALE GENOMIC DNA]</scope>
    <source>
        <strain evidence="8 11">CECT 8486</strain>
    </source>
</reference>
<evidence type="ECO:0000313" key="8">
    <source>
        <dbReference type="EMBL" id="SPD95112.1"/>
    </source>
</evidence>
<dbReference type="InterPro" id="IPR012327">
    <property type="entry name" value="MeTrfase_D12"/>
</dbReference>
<reference evidence="9 10" key="1">
    <citation type="submission" date="2018-02" db="EMBL/GenBank/DDBJ databases">
        <authorList>
            <person name="Cohen D.B."/>
            <person name="Kent A.D."/>
        </authorList>
    </citation>
    <scope>NUCLEOTIDE SEQUENCE [LARGE SCALE GENOMIC DNA]</scope>
    <source>
        <strain evidence="9 10">CECT 9216</strain>
    </source>
</reference>
<dbReference type="Proteomes" id="UP000239237">
    <property type="component" value="Unassembled WGS sequence"/>
</dbReference>
<dbReference type="GO" id="GO:0043565">
    <property type="term" value="F:sequence-specific DNA binding"/>
    <property type="evidence" value="ECO:0007669"/>
    <property type="project" value="TreeGrafter"/>
</dbReference>